<protein>
    <submittedName>
        <fullName evidence="1">Uncharacterized protein</fullName>
    </submittedName>
</protein>
<evidence type="ECO:0000313" key="1">
    <source>
        <dbReference type="EMBL" id="KAK0601720.1"/>
    </source>
</evidence>
<name>A0AA39W2Y6_ACESA</name>
<reference evidence="1" key="1">
    <citation type="journal article" date="2022" name="Plant J.">
        <title>Strategies of tolerance reflected in two North American maple genomes.</title>
        <authorList>
            <person name="McEvoy S.L."/>
            <person name="Sezen U.U."/>
            <person name="Trouern-Trend A."/>
            <person name="McMahon S.M."/>
            <person name="Schaberg P.G."/>
            <person name="Yang J."/>
            <person name="Wegrzyn J.L."/>
            <person name="Swenson N.G."/>
        </authorList>
    </citation>
    <scope>NUCLEOTIDE SEQUENCE</scope>
    <source>
        <strain evidence="1">NS2018</strain>
    </source>
</reference>
<dbReference type="Proteomes" id="UP001168877">
    <property type="component" value="Unassembled WGS sequence"/>
</dbReference>
<dbReference type="EMBL" id="JAUESC010000003">
    <property type="protein sequence ID" value="KAK0601720.1"/>
    <property type="molecule type" value="Genomic_DNA"/>
</dbReference>
<sequence>MLLGESVASIAKTFLESDAAVIDIKQPEPFAAGIRKGIESRGCSEWNLAVKVDIVVGARYTLFWFVAKLMPSEMLLMMMMNRR</sequence>
<proteinExistence type="predicted"/>
<accession>A0AA39W2Y6</accession>
<gene>
    <name evidence="1" type="ORF">LWI29_026854</name>
</gene>
<dbReference type="AlphaFoldDB" id="A0AA39W2Y6"/>
<evidence type="ECO:0000313" key="2">
    <source>
        <dbReference type="Proteomes" id="UP001168877"/>
    </source>
</evidence>
<organism evidence="1 2">
    <name type="scientific">Acer saccharum</name>
    <name type="common">Sugar maple</name>
    <dbReference type="NCBI Taxonomy" id="4024"/>
    <lineage>
        <taxon>Eukaryota</taxon>
        <taxon>Viridiplantae</taxon>
        <taxon>Streptophyta</taxon>
        <taxon>Embryophyta</taxon>
        <taxon>Tracheophyta</taxon>
        <taxon>Spermatophyta</taxon>
        <taxon>Magnoliopsida</taxon>
        <taxon>eudicotyledons</taxon>
        <taxon>Gunneridae</taxon>
        <taxon>Pentapetalae</taxon>
        <taxon>rosids</taxon>
        <taxon>malvids</taxon>
        <taxon>Sapindales</taxon>
        <taxon>Sapindaceae</taxon>
        <taxon>Hippocastanoideae</taxon>
        <taxon>Acereae</taxon>
        <taxon>Acer</taxon>
    </lineage>
</organism>
<keyword evidence="2" id="KW-1185">Reference proteome</keyword>
<comment type="caution">
    <text evidence="1">The sequence shown here is derived from an EMBL/GenBank/DDBJ whole genome shotgun (WGS) entry which is preliminary data.</text>
</comment>
<reference evidence="1" key="2">
    <citation type="submission" date="2023-06" db="EMBL/GenBank/DDBJ databases">
        <authorList>
            <person name="Swenson N.G."/>
            <person name="Wegrzyn J.L."/>
            <person name="Mcevoy S.L."/>
        </authorList>
    </citation>
    <scope>NUCLEOTIDE SEQUENCE</scope>
    <source>
        <strain evidence="1">NS2018</strain>
        <tissue evidence="1">Leaf</tissue>
    </source>
</reference>